<feature type="binding site" evidence="10">
    <location>
        <position position="71"/>
    </location>
    <ligand>
        <name>substrate</name>
    </ligand>
</feature>
<dbReference type="GO" id="GO:0005524">
    <property type="term" value="F:ATP binding"/>
    <property type="evidence" value="ECO:0007669"/>
    <property type="project" value="UniProtKB-UniRule"/>
</dbReference>
<evidence type="ECO:0000256" key="9">
    <source>
        <dbReference type="PIRNR" id="PIRNR001558"/>
    </source>
</evidence>
<feature type="binding site" evidence="11">
    <location>
        <position position="307"/>
    </location>
    <ligand>
        <name>Mg(2+)</name>
        <dbReference type="ChEBI" id="CHEBI:18420"/>
    </ligand>
</feature>
<comment type="catalytic activity">
    <reaction evidence="9">
        <text>gamma-L-glutamyl-L-cysteine + glycine + ATP = glutathione + ADP + phosphate + H(+)</text>
        <dbReference type="Rhea" id="RHEA:13557"/>
        <dbReference type="ChEBI" id="CHEBI:15378"/>
        <dbReference type="ChEBI" id="CHEBI:30616"/>
        <dbReference type="ChEBI" id="CHEBI:43474"/>
        <dbReference type="ChEBI" id="CHEBI:57305"/>
        <dbReference type="ChEBI" id="CHEBI:57925"/>
        <dbReference type="ChEBI" id="CHEBI:58173"/>
        <dbReference type="ChEBI" id="CHEBI:456216"/>
        <dbReference type="EC" id="6.3.2.3"/>
    </reaction>
</comment>
<dbReference type="EC" id="6.3.2.3" evidence="9"/>
<dbReference type="GO" id="GO:0043295">
    <property type="term" value="F:glutathione binding"/>
    <property type="evidence" value="ECO:0007669"/>
    <property type="project" value="UniProtKB-UniRule"/>
</dbReference>
<evidence type="ECO:0000256" key="4">
    <source>
        <dbReference type="ARBA" id="ARBA00022684"/>
    </source>
</evidence>
<evidence type="ECO:0000313" key="14">
    <source>
        <dbReference type="EnsemblProtists" id="EKX51365"/>
    </source>
</evidence>
<dbReference type="InterPro" id="IPR004887">
    <property type="entry name" value="GSH_synth_subst-bd"/>
</dbReference>
<dbReference type="PIRSF" id="PIRSF001558">
    <property type="entry name" value="GSHase"/>
    <property type="match status" value="1"/>
</dbReference>
<feature type="binding site" evidence="11">
    <location>
        <position position="91"/>
    </location>
    <ligand>
        <name>Mg(2+)</name>
        <dbReference type="ChEBI" id="CHEBI:18420"/>
    </ligand>
</feature>
<evidence type="ECO:0000256" key="10">
    <source>
        <dbReference type="PIRSR" id="PIRSR001558-1"/>
    </source>
</evidence>
<dbReference type="SUPFAM" id="SSF52440">
    <property type="entry name" value="PreATP-grasp domain"/>
    <property type="match status" value="1"/>
</dbReference>
<evidence type="ECO:0000256" key="11">
    <source>
        <dbReference type="PIRSR" id="PIRSR001558-2"/>
    </source>
</evidence>
<evidence type="ECO:0000256" key="7">
    <source>
        <dbReference type="ARBA" id="ARBA00022840"/>
    </source>
</evidence>
<keyword evidence="3 9" id="KW-0436">Ligase</keyword>
<dbReference type="InterPro" id="IPR016185">
    <property type="entry name" value="PreATP-grasp_dom_sf"/>
</dbReference>
<evidence type="ECO:0000313" key="13">
    <source>
        <dbReference type="EMBL" id="EKX51365.1"/>
    </source>
</evidence>
<dbReference type="Pfam" id="PF03917">
    <property type="entry name" value="GSH_synth_ATP"/>
    <property type="match status" value="1"/>
</dbReference>
<evidence type="ECO:0000256" key="1">
    <source>
        <dbReference type="ARBA" id="ARBA00004965"/>
    </source>
</evidence>
<feature type="binding site" evidence="10">
    <location>
        <position position="395"/>
    </location>
    <ligand>
        <name>ATP</name>
        <dbReference type="ChEBI" id="CHEBI:30616"/>
    </ligand>
</feature>
<dbReference type="AlphaFoldDB" id="L1JT60"/>
<dbReference type="Gene3D" id="1.10.1080.10">
    <property type="entry name" value="Glutathione Synthetase, Chain A, domain 3"/>
    <property type="match status" value="1"/>
</dbReference>
<feature type="binding site" evidence="11">
    <location>
        <position position="93"/>
    </location>
    <ligand>
        <name>Mg(2+)</name>
        <dbReference type="ChEBI" id="CHEBI:18420"/>
    </ligand>
</feature>
<evidence type="ECO:0000313" key="15">
    <source>
        <dbReference type="Proteomes" id="UP000011087"/>
    </source>
</evidence>
<dbReference type="HOGENOM" id="CLU_025152_2_1_1"/>
<feature type="binding site" evidence="10">
    <location>
        <begin position="303"/>
        <end position="312"/>
    </location>
    <ligand>
        <name>ATP</name>
        <dbReference type="ChEBI" id="CHEBI:30616"/>
    </ligand>
</feature>
<keyword evidence="7 9" id="KW-0067">ATP-binding</keyword>
<dbReference type="OMA" id="NGLVMYP"/>
<feature type="binding site" evidence="10">
    <location>
        <position position="387"/>
    </location>
    <ligand>
        <name>substrate</name>
    </ligand>
</feature>
<evidence type="ECO:0000256" key="8">
    <source>
        <dbReference type="ARBA" id="ARBA00022842"/>
    </source>
</evidence>
<accession>L1JT60</accession>
<dbReference type="Gene3D" id="3.30.1490.50">
    <property type="match status" value="1"/>
</dbReference>
<dbReference type="UniPathway" id="UPA00142">
    <property type="reaction ID" value="UER00210"/>
</dbReference>
<dbReference type="SUPFAM" id="SSF56059">
    <property type="entry name" value="Glutathione synthetase ATP-binding domain-like"/>
    <property type="match status" value="1"/>
</dbReference>
<dbReference type="Gene3D" id="3.30.470.20">
    <property type="entry name" value="ATP-grasp fold, B domain"/>
    <property type="match status" value="1"/>
</dbReference>
<dbReference type="GO" id="GO:0005829">
    <property type="term" value="C:cytosol"/>
    <property type="evidence" value="ECO:0007669"/>
    <property type="project" value="TreeGrafter"/>
</dbReference>
<sequence length="411" mass="45922">MPFPRQTYHLVKDIMRDFNNLVHKVSMNRGFLNEHLSSVARSDEFQRNYLQIFNTVADEGVRQPISLGIHRSDYMLHDANDGSALEPKQVEINTVASSFAALSERVSALHKFLVERVPAAKLQSENLPENLPVSGICRGMALADKAYKEQERPDANQRHVEFYLWEHHRIPVLRATLAEVLEHAALDASSKRLTMKGMEISVVYFRAGYSPNDFPTQAEWDARLLLERSAAIKCPTAAYQCVGAKKIQQVLACPGMVEKFVDEDSAKRIRSCFAGLYALGDGSVEADRAKEDAIANPSRYVLKPQREGGGNNFYEEEMKKKLLEGNNETLQAYILMDIIQAPSIPSVFLRNFQAIETEATTELGTYGVFLANGERVMFSECVGHLLRSKQATSKETGVAAGFGVLDSPILY</sequence>
<dbReference type="GeneID" id="17308048"/>
<keyword evidence="5 9" id="KW-0479">Metal-binding</keyword>
<comment type="similarity">
    <text evidence="2 9">Belongs to the eukaryotic GSH synthase family.</text>
</comment>
<gene>
    <name evidence="13" type="ORF">GUITHDRAFT_102635</name>
</gene>
<evidence type="ECO:0000259" key="12">
    <source>
        <dbReference type="Pfam" id="PF03199"/>
    </source>
</evidence>
<evidence type="ECO:0000256" key="6">
    <source>
        <dbReference type="ARBA" id="ARBA00022741"/>
    </source>
</evidence>
<feature type="domain" description="Glutathione synthase substrate-binding" evidence="12">
    <location>
        <begin position="149"/>
        <end position="240"/>
    </location>
</feature>
<evidence type="ECO:0000256" key="3">
    <source>
        <dbReference type="ARBA" id="ARBA00022598"/>
    </source>
</evidence>
<comment type="cofactor">
    <cofactor evidence="9 11">
        <name>Mg(2+)</name>
        <dbReference type="ChEBI" id="CHEBI:18420"/>
    </cofactor>
    <text evidence="9 11">Binds 1 Mg(2+) ion per subunit.</text>
</comment>
<feature type="binding site" evidence="10">
    <location>
        <position position="157"/>
    </location>
    <ligand>
        <name>substrate</name>
    </ligand>
</feature>
<keyword evidence="15" id="KW-1185">Reference proteome</keyword>
<dbReference type="Gene3D" id="3.30.1490.80">
    <property type="match status" value="1"/>
</dbReference>
<dbReference type="Gene3D" id="3.40.50.1760">
    <property type="entry name" value="Glutathione synthase, substrate-binding domain superfamily, eukaryotic"/>
    <property type="match status" value="1"/>
</dbReference>
<dbReference type="OrthoDB" id="2020073at2759"/>
<proteinExistence type="inferred from homology"/>
<dbReference type="InterPro" id="IPR014042">
    <property type="entry name" value="Glutathione_synthase_a-hlx"/>
</dbReference>
<keyword evidence="8 9" id="KW-0460">Magnesium</keyword>
<reference evidence="15" key="2">
    <citation type="submission" date="2012-11" db="EMBL/GenBank/DDBJ databases">
        <authorList>
            <person name="Kuo A."/>
            <person name="Curtis B.A."/>
            <person name="Tanifuji G."/>
            <person name="Burki F."/>
            <person name="Gruber A."/>
            <person name="Irimia M."/>
            <person name="Maruyama S."/>
            <person name="Arias M.C."/>
            <person name="Ball S.G."/>
            <person name="Gile G.H."/>
            <person name="Hirakawa Y."/>
            <person name="Hopkins J.F."/>
            <person name="Rensing S.A."/>
            <person name="Schmutz J."/>
            <person name="Symeonidi A."/>
            <person name="Elias M."/>
            <person name="Eveleigh R.J."/>
            <person name="Herman E.K."/>
            <person name="Klute M.J."/>
            <person name="Nakayama T."/>
            <person name="Obornik M."/>
            <person name="Reyes-Prieto A."/>
            <person name="Armbrust E.V."/>
            <person name="Aves S.J."/>
            <person name="Beiko R.G."/>
            <person name="Coutinho P."/>
            <person name="Dacks J.B."/>
            <person name="Durnford D.G."/>
            <person name="Fast N.M."/>
            <person name="Green B.R."/>
            <person name="Grisdale C."/>
            <person name="Hempe F."/>
            <person name="Henrissat B."/>
            <person name="Hoppner M.P."/>
            <person name="Ishida K.-I."/>
            <person name="Kim E."/>
            <person name="Koreny L."/>
            <person name="Kroth P.G."/>
            <person name="Liu Y."/>
            <person name="Malik S.-B."/>
            <person name="Maier U.G."/>
            <person name="McRose D."/>
            <person name="Mock T."/>
            <person name="Neilson J.A."/>
            <person name="Onodera N.T."/>
            <person name="Poole A.M."/>
            <person name="Pritham E.J."/>
            <person name="Richards T.A."/>
            <person name="Rocap G."/>
            <person name="Roy S.W."/>
            <person name="Sarai C."/>
            <person name="Schaack S."/>
            <person name="Shirato S."/>
            <person name="Slamovits C.H."/>
            <person name="Spencer D.F."/>
            <person name="Suzuki S."/>
            <person name="Worden A.Z."/>
            <person name="Zauner S."/>
            <person name="Barry K."/>
            <person name="Bell C."/>
            <person name="Bharti A.K."/>
            <person name="Crow J.A."/>
            <person name="Grimwood J."/>
            <person name="Kramer R."/>
            <person name="Lindquist E."/>
            <person name="Lucas S."/>
            <person name="Salamov A."/>
            <person name="McFadden G.I."/>
            <person name="Lane C.E."/>
            <person name="Keeling P.J."/>
            <person name="Gray M.W."/>
            <person name="Grigoriev I.V."/>
            <person name="Archibald J.M."/>
        </authorList>
    </citation>
    <scope>NUCLEOTIDE SEQUENCE</scope>
    <source>
        <strain evidence="15">CCMP2712</strain>
    </source>
</reference>
<keyword evidence="4 9" id="KW-0317">Glutathione biosynthesis</keyword>
<dbReference type="RefSeq" id="XP_005838345.1">
    <property type="nucleotide sequence ID" value="XM_005838288.1"/>
</dbReference>
<feature type="binding site" evidence="10">
    <location>
        <begin position="336"/>
        <end position="339"/>
    </location>
    <ligand>
        <name>ATP</name>
        <dbReference type="ChEBI" id="CHEBI:30616"/>
    </ligand>
</feature>
<reference evidence="14" key="3">
    <citation type="submission" date="2016-03" db="UniProtKB">
        <authorList>
            <consortium name="EnsemblProtists"/>
        </authorList>
    </citation>
    <scope>IDENTIFICATION</scope>
</reference>
<dbReference type="KEGG" id="gtt:GUITHDRAFT_102635"/>
<evidence type="ECO:0000256" key="5">
    <source>
        <dbReference type="ARBA" id="ARBA00022723"/>
    </source>
</evidence>
<comment type="pathway">
    <text evidence="1 9">Sulfur metabolism; glutathione biosynthesis; glutathione from L-cysteine and L-glutamate: step 2/2.</text>
</comment>
<dbReference type="FunFam" id="3.30.1490.50:FF:000002">
    <property type="entry name" value="Glutathione synthetase"/>
    <property type="match status" value="1"/>
</dbReference>
<organism evidence="13">
    <name type="scientific">Guillardia theta (strain CCMP2712)</name>
    <name type="common">Cryptophyte</name>
    <dbReference type="NCBI Taxonomy" id="905079"/>
    <lineage>
        <taxon>Eukaryota</taxon>
        <taxon>Cryptophyceae</taxon>
        <taxon>Pyrenomonadales</taxon>
        <taxon>Geminigeraceae</taxon>
        <taxon>Guillardia</taxon>
    </lineage>
</organism>
<name>L1JT60_GUITC</name>
<feature type="binding site" evidence="10">
    <location>
        <position position="91"/>
    </location>
    <ligand>
        <name>ATP</name>
        <dbReference type="ChEBI" id="CHEBI:30616"/>
    </ligand>
</feature>
<reference evidence="13 15" key="1">
    <citation type="journal article" date="2012" name="Nature">
        <title>Algal genomes reveal evolutionary mosaicism and the fate of nucleomorphs.</title>
        <authorList>
            <consortium name="DOE Joint Genome Institute"/>
            <person name="Curtis B.A."/>
            <person name="Tanifuji G."/>
            <person name="Burki F."/>
            <person name="Gruber A."/>
            <person name="Irimia M."/>
            <person name="Maruyama S."/>
            <person name="Arias M.C."/>
            <person name="Ball S.G."/>
            <person name="Gile G.H."/>
            <person name="Hirakawa Y."/>
            <person name="Hopkins J.F."/>
            <person name="Kuo A."/>
            <person name="Rensing S.A."/>
            <person name="Schmutz J."/>
            <person name="Symeonidi A."/>
            <person name="Elias M."/>
            <person name="Eveleigh R.J."/>
            <person name="Herman E.K."/>
            <person name="Klute M.J."/>
            <person name="Nakayama T."/>
            <person name="Obornik M."/>
            <person name="Reyes-Prieto A."/>
            <person name="Armbrust E.V."/>
            <person name="Aves S.J."/>
            <person name="Beiko R.G."/>
            <person name="Coutinho P."/>
            <person name="Dacks J.B."/>
            <person name="Durnford D.G."/>
            <person name="Fast N.M."/>
            <person name="Green B.R."/>
            <person name="Grisdale C.J."/>
            <person name="Hempel F."/>
            <person name="Henrissat B."/>
            <person name="Hoppner M.P."/>
            <person name="Ishida K."/>
            <person name="Kim E."/>
            <person name="Koreny L."/>
            <person name="Kroth P.G."/>
            <person name="Liu Y."/>
            <person name="Malik S.B."/>
            <person name="Maier U.G."/>
            <person name="McRose D."/>
            <person name="Mock T."/>
            <person name="Neilson J.A."/>
            <person name="Onodera N.T."/>
            <person name="Poole A.M."/>
            <person name="Pritham E.J."/>
            <person name="Richards T.A."/>
            <person name="Rocap G."/>
            <person name="Roy S.W."/>
            <person name="Sarai C."/>
            <person name="Schaack S."/>
            <person name="Shirato S."/>
            <person name="Slamovits C.H."/>
            <person name="Spencer D.F."/>
            <person name="Suzuki S."/>
            <person name="Worden A.Z."/>
            <person name="Zauner S."/>
            <person name="Barry K."/>
            <person name="Bell C."/>
            <person name="Bharti A.K."/>
            <person name="Crow J.A."/>
            <person name="Grimwood J."/>
            <person name="Kramer R."/>
            <person name="Lindquist E."/>
            <person name="Lucas S."/>
            <person name="Salamov A."/>
            <person name="McFadden G.I."/>
            <person name="Lane C.E."/>
            <person name="Keeling P.J."/>
            <person name="Gray M.W."/>
            <person name="Grigoriev I.V."/>
            <person name="Archibald J.M."/>
        </authorList>
    </citation>
    <scope>NUCLEOTIDE SEQUENCE</scope>
    <source>
        <strain evidence="13 15">CCMP2712</strain>
    </source>
</reference>
<dbReference type="NCBIfam" id="TIGR01986">
    <property type="entry name" value="glut_syn_euk"/>
    <property type="match status" value="1"/>
</dbReference>
<evidence type="ECO:0000256" key="2">
    <source>
        <dbReference type="ARBA" id="ARBA00010385"/>
    </source>
</evidence>
<dbReference type="PANTHER" id="PTHR11130">
    <property type="entry name" value="GLUTATHIONE SYNTHETASE"/>
    <property type="match status" value="1"/>
</dbReference>
<feature type="binding site" evidence="10">
    <location>
        <position position="389"/>
    </location>
    <ligand>
        <name>ATP</name>
        <dbReference type="ChEBI" id="CHEBI:30616"/>
    </ligand>
</feature>
<dbReference type="GO" id="GO:0000287">
    <property type="term" value="F:magnesium ion binding"/>
    <property type="evidence" value="ECO:0007669"/>
    <property type="project" value="UniProtKB-UniRule"/>
</dbReference>
<dbReference type="InterPro" id="IPR005615">
    <property type="entry name" value="Glutathione_synthase"/>
</dbReference>
<feature type="binding site" evidence="10">
    <location>
        <position position="314"/>
    </location>
    <ligand>
        <name>ATP</name>
        <dbReference type="ChEBI" id="CHEBI:30616"/>
    </ligand>
</feature>
<dbReference type="PANTHER" id="PTHR11130:SF0">
    <property type="entry name" value="GLUTATHIONE SYNTHETASE"/>
    <property type="match status" value="1"/>
</dbReference>
<dbReference type="Proteomes" id="UP000011087">
    <property type="component" value="Unassembled WGS sequence"/>
</dbReference>
<dbReference type="InterPro" id="IPR014709">
    <property type="entry name" value="Glutathione_synthase_C_euk"/>
</dbReference>
<keyword evidence="6 9" id="KW-0547">Nucleotide-binding</keyword>
<dbReference type="EnsemblProtists" id="EKX51365">
    <property type="protein sequence ID" value="EKX51365"/>
    <property type="gene ID" value="GUITHDRAFT_102635"/>
</dbReference>
<dbReference type="GO" id="GO:0004363">
    <property type="term" value="F:glutathione synthase activity"/>
    <property type="evidence" value="ECO:0007669"/>
    <property type="project" value="UniProtKB-UniRule"/>
</dbReference>
<dbReference type="PaxDb" id="55529-EKX51365"/>
<dbReference type="eggNOG" id="KOG0021">
    <property type="taxonomic scope" value="Eukaryota"/>
</dbReference>
<feature type="binding site" evidence="10">
    <location>
        <position position="245"/>
    </location>
    <ligand>
        <name>ATP</name>
        <dbReference type="ChEBI" id="CHEBI:30616"/>
    </ligand>
</feature>
<dbReference type="Pfam" id="PF03199">
    <property type="entry name" value="GSH_synthase"/>
    <property type="match status" value="1"/>
</dbReference>
<protein>
    <recommendedName>
        <fullName evidence="9">Glutathione synthetase</fullName>
        <shortName evidence="9">GSH-S</shortName>
        <ecNumber evidence="9">6.3.2.3</ecNumber>
    </recommendedName>
</protein>
<dbReference type="InterPro" id="IPR014049">
    <property type="entry name" value="Glutathione_synthase_N_euk"/>
</dbReference>
<dbReference type="EMBL" id="JH992975">
    <property type="protein sequence ID" value="EKX51365.1"/>
    <property type="molecule type" value="Genomic_DNA"/>
</dbReference>
<dbReference type="InterPro" id="IPR037013">
    <property type="entry name" value="GSH-S_sub-bd_sf"/>
</dbReference>
<feature type="binding site" evidence="10">
    <location>
        <position position="362"/>
    </location>
    <ligand>
        <name>ATP</name>
        <dbReference type="ChEBI" id="CHEBI:30616"/>
    </ligand>
</feature>
<dbReference type="STRING" id="905079.L1JT60"/>